<dbReference type="EMBL" id="SSTE01000601">
    <property type="protein sequence ID" value="KAA0067291.1"/>
    <property type="molecule type" value="Genomic_DNA"/>
</dbReference>
<name>A0A5A7VNV1_CUCMM</name>
<dbReference type="Pfam" id="PF10551">
    <property type="entry name" value="MULE"/>
    <property type="match status" value="1"/>
</dbReference>
<protein>
    <submittedName>
        <fullName evidence="2">Protein FAR1-RELATED SEQUENCE 2-like</fullName>
    </submittedName>
</protein>
<evidence type="ECO:0000313" key="2">
    <source>
        <dbReference type="EMBL" id="KAA0067291.1"/>
    </source>
</evidence>
<accession>A0A5A7VNV1</accession>
<evidence type="ECO:0000259" key="1">
    <source>
        <dbReference type="Pfam" id="PF10551"/>
    </source>
</evidence>
<dbReference type="InterPro" id="IPR018289">
    <property type="entry name" value="MULE_transposase_dom"/>
</dbReference>
<organism evidence="2 3">
    <name type="scientific">Cucumis melo var. makuwa</name>
    <name type="common">Oriental melon</name>
    <dbReference type="NCBI Taxonomy" id="1194695"/>
    <lineage>
        <taxon>Eukaryota</taxon>
        <taxon>Viridiplantae</taxon>
        <taxon>Streptophyta</taxon>
        <taxon>Embryophyta</taxon>
        <taxon>Tracheophyta</taxon>
        <taxon>Spermatophyta</taxon>
        <taxon>Magnoliopsida</taxon>
        <taxon>eudicotyledons</taxon>
        <taxon>Gunneridae</taxon>
        <taxon>Pentapetalae</taxon>
        <taxon>rosids</taxon>
        <taxon>fabids</taxon>
        <taxon>Cucurbitales</taxon>
        <taxon>Cucurbitaceae</taxon>
        <taxon>Benincaseae</taxon>
        <taxon>Cucumis</taxon>
    </lineage>
</organism>
<reference evidence="2 3" key="1">
    <citation type="submission" date="2019-08" db="EMBL/GenBank/DDBJ databases">
        <title>Draft genome sequences of two oriental melons (Cucumis melo L. var makuwa).</title>
        <authorList>
            <person name="Kwon S.-Y."/>
        </authorList>
    </citation>
    <scope>NUCLEOTIDE SEQUENCE [LARGE SCALE GENOMIC DNA]</scope>
    <source>
        <strain evidence="3">cv. SW 3</strain>
        <tissue evidence="2">Leaf</tissue>
    </source>
</reference>
<evidence type="ECO:0000313" key="3">
    <source>
        <dbReference type="Proteomes" id="UP000321393"/>
    </source>
</evidence>
<dbReference type="AlphaFoldDB" id="A0A5A7VNV1"/>
<proteinExistence type="predicted"/>
<feature type="domain" description="MULE transposase" evidence="1">
    <location>
        <begin position="265"/>
        <end position="359"/>
    </location>
</feature>
<sequence length="429" mass="49135">MVDGLSPVDIITIASFNVPVSSSFQEFANFISKFLDNDLLVVVDTTPATDIENTPYLSSELPRTEDSRSENVIIDLNAFESSHIDIPIRVGSMFRQKSVLKKAIYMLALNSSFELVTVRSNRTSFDIICKDPSCPWYLRASCSIDVVKNDHKQATSWIVSECTKLFFKMNDKAPCSPSNVINYMKIHHEVNVSYDKAWRGREIALNSIRGILEDSYAMFSAFSDALIRNNPGTYTTKEEYDEGRFKFYFMALAASIDAWNYCVPVISVDGVAMKKKYLGTLISACTIDGNSQIVPLAFIVIDLENDLSWSWFFRNLKAVFGEHNEMVIVSDAHKSIENGFNVVYEIAEHGLCAFHLLKNLKKNYKSLPMEDSFNKCARAYTPLEFEYYMRQLEQLSPSMRHELEAVGRHRWVRAFFRRKKIPGYYNQHL</sequence>
<dbReference type="OrthoDB" id="660475at2759"/>
<dbReference type="PANTHER" id="PTHR31973">
    <property type="entry name" value="POLYPROTEIN, PUTATIVE-RELATED"/>
    <property type="match status" value="1"/>
</dbReference>
<comment type="caution">
    <text evidence="2">The sequence shown here is derived from an EMBL/GenBank/DDBJ whole genome shotgun (WGS) entry which is preliminary data.</text>
</comment>
<dbReference type="STRING" id="1194695.A0A5A7VNV1"/>
<dbReference type="PANTHER" id="PTHR31973:SF113">
    <property type="entry name" value="PROTEIN FAR1-RELATED SEQUENCE 5-LIKE"/>
    <property type="match status" value="1"/>
</dbReference>
<gene>
    <name evidence="2" type="ORF">E6C27_scaffold418G001170</name>
</gene>
<dbReference type="Proteomes" id="UP000321393">
    <property type="component" value="Unassembled WGS sequence"/>
</dbReference>